<dbReference type="Proteomes" id="UP001412067">
    <property type="component" value="Unassembled WGS sequence"/>
</dbReference>
<organism evidence="2 3">
    <name type="scientific">Platanthera guangdongensis</name>
    <dbReference type="NCBI Taxonomy" id="2320717"/>
    <lineage>
        <taxon>Eukaryota</taxon>
        <taxon>Viridiplantae</taxon>
        <taxon>Streptophyta</taxon>
        <taxon>Embryophyta</taxon>
        <taxon>Tracheophyta</taxon>
        <taxon>Spermatophyta</taxon>
        <taxon>Magnoliopsida</taxon>
        <taxon>Liliopsida</taxon>
        <taxon>Asparagales</taxon>
        <taxon>Orchidaceae</taxon>
        <taxon>Orchidoideae</taxon>
        <taxon>Orchideae</taxon>
        <taxon>Orchidinae</taxon>
        <taxon>Platanthera</taxon>
    </lineage>
</organism>
<evidence type="ECO:0008006" key="4">
    <source>
        <dbReference type="Google" id="ProtNLM"/>
    </source>
</evidence>
<keyword evidence="1" id="KW-0472">Membrane</keyword>
<gene>
    <name evidence="2" type="ORF">KSP40_PGU004851</name>
</gene>
<evidence type="ECO:0000313" key="3">
    <source>
        <dbReference type="Proteomes" id="UP001412067"/>
    </source>
</evidence>
<proteinExistence type="predicted"/>
<keyword evidence="1" id="KW-1133">Transmembrane helix</keyword>
<sequence length="120" mass="12911">MTWAWPTHASRLFLTIIILAPERLPLMAVLLSIFAGSSTSSVSLVSRRILYLICRSVAGSQSSSFHGHHLSIIGAGVASTVVCREMNLLAFIDVICLSLEALASMAVCSELQYWVFPGGS</sequence>
<keyword evidence="3" id="KW-1185">Reference proteome</keyword>
<dbReference type="EMBL" id="JBBWWR010000001">
    <property type="protein sequence ID" value="KAK8970916.1"/>
    <property type="molecule type" value="Genomic_DNA"/>
</dbReference>
<keyword evidence="1" id="KW-0812">Transmembrane</keyword>
<feature type="transmembrane region" description="Helical" evidence="1">
    <location>
        <begin position="12"/>
        <end position="35"/>
    </location>
</feature>
<evidence type="ECO:0000256" key="1">
    <source>
        <dbReference type="SAM" id="Phobius"/>
    </source>
</evidence>
<evidence type="ECO:0000313" key="2">
    <source>
        <dbReference type="EMBL" id="KAK8970916.1"/>
    </source>
</evidence>
<comment type="caution">
    <text evidence="2">The sequence shown here is derived from an EMBL/GenBank/DDBJ whole genome shotgun (WGS) entry which is preliminary data.</text>
</comment>
<protein>
    <recommendedName>
        <fullName evidence="4">Secreted protein</fullName>
    </recommendedName>
</protein>
<reference evidence="2 3" key="1">
    <citation type="journal article" date="2022" name="Nat. Plants">
        <title>Genomes of leafy and leafless Platanthera orchids illuminate the evolution of mycoheterotrophy.</title>
        <authorList>
            <person name="Li M.H."/>
            <person name="Liu K.W."/>
            <person name="Li Z."/>
            <person name="Lu H.C."/>
            <person name="Ye Q.L."/>
            <person name="Zhang D."/>
            <person name="Wang J.Y."/>
            <person name="Li Y.F."/>
            <person name="Zhong Z.M."/>
            <person name="Liu X."/>
            <person name="Yu X."/>
            <person name="Liu D.K."/>
            <person name="Tu X.D."/>
            <person name="Liu B."/>
            <person name="Hao Y."/>
            <person name="Liao X.Y."/>
            <person name="Jiang Y.T."/>
            <person name="Sun W.H."/>
            <person name="Chen J."/>
            <person name="Chen Y.Q."/>
            <person name="Ai Y."/>
            <person name="Zhai J.W."/>
            <person name="Wu S.S."/>
            <person name="Zhou Z."/>
            <person name="Hsiao Y.Y."/>
            <person name="Wu W.L."/>
            <person name="Chen Y.Y."/>
            <person name="Lin Y.F."/>
            <person name="Hsu J.L."/>
            <person name="Li C.Y."/>
            <person name="Wang Z.W."/>
            <person name="Zhao X."/>
            <person name="Zhong W.Y."/>
            <person name="Ma X.K."/>
            <person name="Ma L."/>
            <person name="Huang J."/>
            <person name="Chen G.Z."/>
            <person name="Huang M.Z."/>
            <person name="Huang L."/>
            <person name="Peng D.H."/>
            <person name="Luo Y.B."/>
            <person name="Zou S.Q."/>
            <person name="Chen S.P."/>
            <person name="Lan S."/>
            <person name="Tsai W.C."/>
            <person name="Van de Peer Y."/>
            <person name="Liu Z.J."/>
        </authorList>
    </citation>
    <scope>NUCLEOTIDE SEQUENCE [LARGE SCALE GENOMIC DNA]</scope>
    <source>
        <strain evidence="2">Lor288</strain>
    </source>
</reference>
<accession>A0ABR2N448</accession>
<name>A0ABR2N448_9ASPA</name>